<dbReference type="Gramene" id="ABO96986">
    <property type="protein sequence ID" value="ABO96986"/>
    <property type="gene ID" value="OSTLU_32639"/>
</dbReference>
<feature type="transmembrane region" description="Helical" evidence="2">
    <location>
        <begin position="501"/>
        <end position="524"/>
    </location>
</feature>
<keyword evidence="4" id="KW-1185">Reference proteome</keyword>
<keyword evidence="2" id="KW-0812">Transmembrane</keyword>
<keyword evidence="2" id="KW-1133">Transmembrane helix</keyword>
<dbReference type="EMBL" id="CP000587">
    <property type="protein sequence ID" value="ABO96986.1"/>
    <property type="molecule type" value="Genomic_DNA"/>
</dbReference>
<dbReference type="HOGENOM" id="CLU_447882_0_0_1"/>
<feature type="region of interest" description="Disordered" evidence="1">
    <location>
        <begin position="564"/>
        <end position="599"/>
    </location>
</feature>
<dbReference type="KEGG" id="olu:OSTLU_32639"/>
<dbReference type="OrthoDB" id="10427106at2759"/>
<proteinExistence type="predicted"/>
<protein>
    <submittedName>
        <fullName evidence="3">Uncharacterized protein</fullName>
    </submittedName>
</protein>
<feature type="transmembrane region" description="Helical" evidence="2">
    <location>
        <begin position="27"/>
        <end position="50"/>
    </location>
</feature>
<organism evidence="3 4">
    <name type="scientific">Ostreococcus lucimarinus (strain CCE9901)</name>
    <dbReference type="NCBI Taxonomy" id="436017"/>
    <lineage>
        <taxon>Eukaryota</taxon>
        <taxon>Viridiplantae</taxon>
        <taxon>Chlorophyta</taxon>
        <taxon>Mamiellophyceae</taxon>
        <taxon>Mamiellales</taxon>
        <taxon>Bathycoccaceae</taxon>
        <taxon>Ostreococcus</taxon>
    </lineage>
</organism>
<dbReference type="OMA" id="ACAVMNI"/>
<dbReference type="AlphaFoldDB" id="A4S073"/>
<feature type="compositionally biased region" description="Pro residues" evidence="1">
    <location>
        <begin position="306"/>
        <end position="327"/>
    </location>
</feature>
<feature type="transmembrane region" description="Helical" evidence="2">
    <location>
        <begin position="104"/>
        <end position="128"/>
    </location>
</feature>
<evidence type="ECO:0000256" key="2">
    <source>
        <dbReference type="SAM" id="Phobius"/>
    </source>
</evidence>
<feature type="transmembrane region" description="Helical" evidence="2">
    <location>
        <begin position="78"/>
        <end position="98"/>
    </location>
</feature>
<dbReference type="RefSeq" id="XP_001418693.1">
    <property type="nucleotide sequence ID" value="XM_001418656.1"/>
</dbReference>
<dbReference type="GeneID" id="5002976"/>
<evidence type="ECO:0000256" key="1">
    <source>
        <dbReference type="SAM" id="MobiDB-lite"/>
    </source>
</evidence>
<feature type="transmembrane region" description="Helical" evidence="2">
    <location>
        <begin position="179"/>
        <end position="206"/>
    </location>
</feature>
<evidence type="ECO:0000313" key="4">
    <source>
        <dbReference type="Proteomes" id="UP000001568"/>
    </source>
</evidence>
<accession>A4S073</accession>
<evidence type="ECO:0000313" key="3">
    <source>
        <dbReference type="EMBL" id="ABO96986.1"/>
    </source>
</evidence>
<feature type="transmembrane region" description="Helical" evidence="2">
    <location>
        <begin position="436"/>
        <end position="458"/>
    </location>
</feature>
<name>A4S073_OSTLU</name>
<keyword evidence="2" id="KW-0472">Membrane</keyword>
<feature type="transmembrane region" description="Helical" evidence="2">
    <location>
        <begin position="410"/>
        <end position="430"/>
    </location>
</feature>
<gene>
    <name evidence="3" type="ORF">OSTLU_32639</name>
</gene>
<feature type="region of interest" description="Disordered" evidence="1">
    <location>
        <begin position="286"/>
        <end position="330"/>
    </location>
</feature>
<feature type="transmembrane region" description="Helical" evidence="2">
    <location>
        <begin position="212"/>
        <end position="238"/>
    </location>
</feature>
<dbReference type="Proteomes" id="UP000001568">
    <property type="component" value="Chromosome 7"/>
</dbReference>
<reference evidence="3 4" key="1">
    <citation type="journal article" date="2007" name="Proc. Natl. Acad. Sci. U.S.A.">
        <title>The tiny eukaryote Ostreococcus provides genomic insights into the paradox of plankton speciation.</title>
        <authorList>
            <person name="Palenik B."/>
            <person name="Grimwood J."/>
            <person name="Aerts A."/>
            <person name="Rouze P."/>
            <person name="Salamov A."/>
            <person name="Putnam N."/>
            <person name="Dupont C."/>
            <person name="Jorgensen R."/>
            <person name="Derelle E."/>
            <person name="Rombauts S."/>
            <person name="Zhou K."/>
            <person name="Otillar R."/>
            <person name="Merchant S.S."/>
            <person name="Podell S."/>
            <person name="Gaasterland T."/>
            <person name="Napoli C."/>
            <person name="Gendler K."/>
            <person name="Manuell A."/>
            <person name="Tai V."/>
            <person name="Vallon O."/>
            <person name="Piganeau G."/>
            <person name="Jancek S."/>
            <person name="Heijde M."/>
            <person name="Jabbari K."/>
            <person name="Bowler C."/>
            <person name="Lohr M."/>
            <person name="Robbens S."/>
            <person name="Werner G."/>
            <person name="Dubchak I."/>
            <person name="Pazour G.J."/>
            <person name="Ren Q."/>
            <person name="Paulsen I."/>
            <person name="Delwiche C."/>
            <person name="Schmutz J."/>
            <person name="Rokhsar D."/>
            <person name="Van de Peer Y."/>
            <person name="Moreau H."/>
            <person name="Grigoriev I.V."/>
        </authorList>
    </citation>
    <scope>NUCLEOTIDE SEQUENCE [LARGE SCALE GENOMIC DNA]</scope>
    <source>
        <strain evidence="3 4">CCE9901</strain>
    </source>
</reference>
<sequence>MAPSTPAARVPTMRRAREDEPVTNLSVAALGALFLANIALVILGLILIVVGRRAGGVGSVFAHGGLDDPLFENPGTSASVIGTLLCALASYGLAGLYHRNKTYLLSYHVLSIFMLVGIIYACAVMNIYKSASADMVRNYWHTFQQNTNITGITRVGRPTRLDHAVWIMRVEEARAEARLFLRTVASCMGASIFFILTALGCTAYIMGLKYTGVYVGITTNVAGVAFALTLFVLCYYVAKSTYNVPDAVSMKFDVAFMHDVGVSVPPEATTLFNTLRKSPDLIFQTADPSNGRRRLLQSGDNSTQSPPTPPSPSPPPPPSPSPPPPPDADWQAQSVWVFEERHVRVDNVQYNLTFKLALAGISGDDLDESFSAWAAKKIADFGEITPDKVYVSELKAGAEHKIGGVWAPRFLAATAFIIAFFNVYGLVAIYKDDRFLMATHFCFSFTGILLMIIAAALVSKHADATSRLISNNWHSIQNKVIGAGVEPVDAGAFARAHFKAAAALGITVIVLQVTSIVATLLNFFSNEPSYTLLTPGKSGSNSNGATIGRFAGVELDSFDEEYGKRGSLSQQRGHTRRGSDGLVPLGNLATPPSKHFSID</sequence>